<evidence type="ECO:0000313" key="2">
    <source>
        <dbReference type="Proteomes" id="UP000308600"/>
    </source>
</evidence>
<keyword evidence="1" id="KW-0575">Peroxidase</keyword>
<keyword evidence="1" id="KW-0560">Oxidoreductase</keyword>
<organism evidence="1 2">
    <name type="scientific">Pluteus cervinus</name>
    <dbReference type="NCBI Taxonomy" id="181527"/>
    <lineage>
        <taxon>Eukaryota</taxon>
        <taxon>Fungi</taxon>
        <taxon>Dikarya</taxon>
        <taxon>Basidiomycota</taxon>
        <taxon>Agaricomycotina</taxon>
        <taxon>Agaricomycetes</taxon>
        <taxon>Agaricomycetidae</taxon>
        <taxon>Agaricales</taxon>
        <taxon>Pluteineae</taxon>
        <taxon>Pluteaceae</taxon>
        <taxon>Pluteus</taxon>
    </lineage>
</organism>
<proteinExistence type="predicted"/>
<evidence type="ECO:0000313" key="1">
    <source>
        <dbReference type="EMBL" id="TFK65305.1"/>
    </source>
</evidence>
<name>A0ACD3AHS9_9AGAR</name>
<gene>
    <name evidence="1" type="ORF">BDN72DRAFT_773532</name>
</gene>
<accession>A0ACD3AHS9</accession>
<sequence length="377" mass="40820">MLLLKSFLYLTTFLTCVLALPSRSHSRHHVPSQYLSARGVDPISCSKGRKAPSPACCVWYEVLDHLQEDLFSGGQCLEEAHEVSLTFHDAIGYSQSLTLQGEWGGGGADGSIMHHLDVEGLFPPNEGMDNIVEAQRSIALRYHVSYADMIQFAGAVGASNCRGAPRLEFLAGRPNSSFPSPEGLLPDVAGSAESILARMADAGFTPNDLVDLLASHSIAAQDDIDKSIPGSPFDSTPYDFDARFFAETLLEGNTWPGDGPHDGEEQSPLAGEFRLHSDYVIARHPETACRWQSFITDQNAMMDRFKEAMSKLAIVGQNRNSLYDCSPIIPIPAPPLAQVVTLPAGKTNEDIQAACSATPFPTLSSDPGAYISGWRFC</sequence>
<reference evidence="1 2" key="1">
    <citation type="journal article" date="2019" name="Nat. Ecol. Evol.">
        <title>Megaphylogeny resolves global patterns of mushroom evolution.</title>
        <authorList>
            <person name="Varga T."/>
            <person name="Krizsan K."/>
            <person name="Foldi C."/>
            <person name="Dima B."/>
            <person name="Sanchez-Garcia M."/>
            <person name="Sanchez-Ramirez S."/>
            <person name="Szollosi G.J."/>
            <person name="Szarkandi J.G."/>
            <person name="Papp V."/>
            <person name="Albert L."/>
            <person name="Andreopoulos W."/>
            <person name="Angelini C."/>
            <person name="Antonin V."/>
            <person name="Barry K.W."/>
            <person name="Bougher N.L."/>
            <person name="Buchanan P."/>
            <person name="Buyck B."/>
            <person name="Bense V."/>
            <person name="Catcheside P."/>
            <person name="Chovatia M."/>
            <person name="Cooper J."/>
            <person name="Damon W."/>
            <person name="Desjardin D."/>
            <person name="Finy P."/>
            <person name="Geml J."/>
            <person name="Haridas S."/>
            <person name="Hughes K."/>
            <person name="Justo A."/>
            <person name="Karasinski D."/>
            <person name="Kautmanova I."/>
            <person name="Kiss B."/>
            <person name="Kocsube S."/>
            <person name="Kotiranta H."/>
            <person name="LaButti K.M."/>
            <person name="Lechner B.E."/>
            <person name="Liimatainen K."/>
            <person name="Lipzen A."/>
            <person name="Lukacs Z."/>
            <person name="Mihaltcheva S."/>
            <person name="Morgado L.N."/>
            <person name="Niskanen T."/>
            <person name="Noordeloos M.E."/>
            <person name="Ohm R.A."/>
            <person name="Ortiz-Santana B."/>
            <person name="Ovrebo C."/>
            <person name="Racz N."/>
            <person name="Riley R."/>
            <person name="Savchenko A."/>
            <person name="Shiryaev A."/>
            <person name="Soop K."/>
            <person name="Spirin V."/>
            <person name="Szebenyi C."/>
            <person name="Tomsovsky M."/>
            <person name="Tulloss R.E."/>
            <person name="Uehling J."/>
            <person name="Grigoriev I.V."/>
            <person name="Vagvolgyi C."/>
            <person name="Papp T."/>
            <person name="Martin F.M."/>
            <person name="Miettinen O."/>
            <person name="Hibbett D.S."/>
            <person name="Nagy L.G."/>
        </authorList>
    </citation>
    <scope>NUCLEOTIDE SEQUENCE [LARGE SCALE GENOMIC DNA]</scope>
    <source>
        <strain evidence="1 2">NL-1719</strain>
    </source>
</reference>
<protein>
    <submittedName>
        <fullName evidence="1">Heme peroxidase</fullName>
    </submittedName>
</protein>
<dbReference type="Proteomes" id="UP000308600">
    <property type="component" value="Unassembled WGS sequence"/>
</dbReference>
<dbReference type="EMBL" id="ML208441">
    <property type="protein sequence ID" value="TFK65305.1"/>
    <property type="molecule type" value="Genomic_DNA"/>
</dbReference>
<keyword evidence="2" id="KW-1185">Reference proteome</keyword>